<feature type="transmembrane region" description="Helical" evidence="1">
    <location>
        <begin position="29"/>
        <end position="49"/>
    </location>
</feature>
<sequence length="537" mass="54240">MSTGTNTRDRAPGRAVTGLALRQVRRGGLIMVLFAATMPAIVVGTYGSVTADPTAMASLSALATNPAIRTLFGEPLALDTAGGFTVWRIGTVLAVALGVWSVLTVTRTTRGEEEAGRWGVLLAGLMTPRQVMIRHIAVVSGVAVAAGTAVTAVLWTAGPDRVSSIVFGAGLAGAGLFAAAVAALAAQVFPTRAPATGATIALLGVGLLMRMVGDGLPWLGWLRWLSPFGLLAVSSPYHGDHPLPLLALYGGTALIAAAAVAAAGHRDIGGGLVNPTAGRRARLRLLGSVAAFAVRRAIGPVGAWSAGIAAYFLLIGLTAASVTDFLADNTVFTDSAARAGFVGLDAVKGFTATLFTLLALPVGAFTAVRMGAFVAAEGERRLAPLAAQPVSRIRLLGADVVATTGGALLLVTVAALATWVGVTAVGGGLSLPEALYGTWNTLPIVLLSLGAATLATGWVPRLALLAGLLPATGGFLFKVIAESTDAPARVLSASPFAHLAPVPFAEADAAGSVAMTSLAVLMIMAGAVGYRLRDLRG</sequence>
<dbReference type="RefSeq" id="WP_344077822.1">
    <property type="nucleotide sequence ID" value="NZ_BAAALS010000004.1"/>
</dbReference>
<gene>
    <name evidence="2" type="ORF">GCM10009681_12560</name>
</gene>
<accession>A0ABN2JY28</accession>
<dbReference type="EMBL" id="BAAALS010000004">
    <property type="protein sequence ID" value="GAA1743177.1"/>
    <property type="molecule type" value="Genomic_DNA"/>
</dbReference>
<feature type="transmembrane region" description="Helical" evidence="1">
    <location>
        <begin position="136"/>
        <end position="158"/>
    </location>
</feature>
<keyword evidence="1" id="KW-1133">Transmembrane helix</keyword>
<comment type="caution">
    <text evidence="2">The sequence shown here is derived from an EMBL/GenBank/DDBJ whole genome shotgun (WGS) entry which is preliminary data.</text>
</comment>
<feature type="transmembrane region" description="Helical" evidence="1">
    <location>
        <begin position="285"/>
        <end position="314"/>
    </location>
</feature>
<proteinExistence type="predicted"/>
<dbReference type="Proteomes" id="UP001500655">
    <property type="component" value="Unassembled WGS sequence"/>
</dbReference>
<feature type="transmembrane region" description="Helical" evidence="1">
    <location>
        <begin position="462"/>
        <end position="481"/>
    </location>
</feature>
<keyword evidence="1" id="KW-0812">Transmembrane</keyword>
<feature type="transmembrane region" description="Helical" evidence="1">
    <location>
        <begin position="509"/>
        <end position="530"/>
    </location>
</feature>
<name>A0ABN2JY28_9ACTN</name>
<reference evidence="2 3" key="1">
    <citation type="journal article" date="2019" name="Int. J. Syst. Evol. Microbiol.">
        <title>The Global Catalogue of Microorganisms (GCM) 10K type strain sequencing project: providing services to taxonomists for standard genome sequencing and annotation.</title>
        <authorList>
            <consortium name="The Broad Institute Genomics Platform"/>
            <consortium name="The Broad Institute Genome Sequencing Center for Infectious Disease"/>
            <person name="Wu L."/>
            <person name="Ma J."/>
        </authorList>
    </citation>
    <scope>NUCLEOTIDE SEQUENCE [LARGE SCALE GENOMIC DNA]</scope>
    <source>
        <strain evidence="2 3">JCM 13249</strain>
    </source>
</reference>
<evidence type="ECO:0000313" key="2">
    <source>
        <dbReference type="EMBL" id="GAA1743177.1"/>
    </source>
</evidence>
<feature type="transmembrane region" description="Helical" evidence="1">
    <location>
        <begin position="198"/>
        <end position="221"/>
    </location>
</feature>
<feature type="transmembrane region" description="Helical" evidence="1">
    <location>
        <begin position="241"/>
        <end position="264"/>
    </location>
</feature>
<keyword evidence="1" id="KW-0472">Membrane</keyword>
<organism evidence="2 3">
    <name type="scientific">Luedemannella helvata</name>
    <dbReference type="NCBI Taxonomy" id="349315"/>
    <lineage>
        <taxon>Bacteria</taxon>
        <taxon>Bacillati</taxon>
        <taxon>Actinomycetota</taxon>
        <taxon>Actinomycetes</taxon>
        <taxon>Micromonosporales</taxon>
        <taxon>Micromonosporaceae</taxon>
        <taxon>Luedemannella</taxon>
    </lineage>
</organism>
<evidence type="ECO:0000256" key="1">
    <source>
        <dbReference type="SAM" id="Phobius"/>
    </source>
</evidence>
<keyword evidence="3" id="KW-1185">Reference proteome</keyword>
<feature type="transmembrane region" description="Helical" evidence="1">
    <location>
        <begin position="85"/>
        <end position="103"/>
    </location>
</feature>
<feature type="transmembrane region" description="Helical" evidence="1">
    <location>
        <begin position="396"/>
        <end position="422"/>
    </location>
</feature>
<feature type="transmembrane region" description="Helical" evidence="1">
    <location>
        <begin position="434"/>
        <end position="455"/>
    </location>
</feature>
<feature type="transmembrane region" description="Helical" evidence="1">
    <location>
        <begin position="164"/>
        <end position="186"/>
    </location>
</feature>
<feature type="transmembrane region" description="Helical" evidence="1">
    <location>
        <begin position="354"/>
        <end position="375"/>
    </location>
</feature>
<evidence type="ECO:0000313" key="3">
    <source>
        <dbReference type="Proteomes" id="UP001500655"/>
    </source>
</evidence>
<protein>
    <submittedName>
        <fullName evidence="2">Exporter of polyketide antibiotics</fullName>
    </submittedName>
</protein>